<comment type="similarity">
    <text evidence="1">Belongs to the bacterial solute-binding protein 5 family.</text>
</comment>
<dbReference type="Pfam" id="PF00496">
    <property type="entry name" value="SBP_bac_5"/>
    <property type="match status" value="1"/>
</dbReference>
<evidence type="ECO:0000313" key="5">
    <source>
        <dbReference type="EMBL" id="SUH37960.1"/>
    </source>
</evidence>
<organism evidence="5 6">
    <name type="scientific">Salmonella enterica I</name>
    <dbReference type="NCBI Taxonomy" id="59201"/>
    <lineage>
        <taxon>Bacteria</taxon>
        <taxon>Pseudomonadati</taxon>
        <taxon>Pseudomonadota</taxon>
        <taxon>Gammaproteobacteria</taxon>
        <taxon>Enterobacterales</taxon>
        <taxon>Enterobacteriaceae</taxon>
        <taxon>Salmonella</taxon>
    </lineage>
</organism>
<dbReference type="SUPFAM" id="SSF53850">
    <property type="entry name" value="Periplasmic binding protein-like II"/>
    <property type="match status" value="1"/>
</dbReference>
<gene>
    <name evidence="5" type="primary">gsiB</name>
    <name evidence="5" type="ORF">NCTC8261_04269</name>
</gene>
<dbReference type="Gene3D" id="3.40.190.10">
    <property type="entry name" value="Periplasmic binding protein-like II"/>
    <property type="match status" value="1"/>
</dbReference>
<feature type="domain" description="Solute-binding protein family 5" evidence="4">
    <location>
        <begin position="105"/>
        <end position="193"/>
    </location>
</feature>
<evidence type="ECO:0000256" key="3">
    <source>
        <dbReference type="ARBA" id="ARBA00022729"/>
    </source>
</evidence>
<dbReference type="InterPro" id="IPR000914">
    <property type="entry name" value="SBP_5_dom"/>
</dbReference>
<reference evidence="5 6" key="1">
    <citation type="submission" date="2018-06" db="EMBL/GenBank/DDBJ databases">
        <authorList>
            <consortium name="Pathogen Informatics"/>
            <person name="Doyle S."/>
        </authorList>
    </citation>
    <scope>NUCLEOTIDE SEQUENCE [LARGE SCALE GENOMIC DNA]</scope>
    <source>
        <strain evidence="5 6">NCTC8261</strain>
    </source>
</reference>
<evidence type="ECO:0000313" key="6">
    <source>
        <dbReference type="Proteomes" id="UP000254712"/>
    </source>
</evidence>
<keyword evidence="2" id="KW-0813">Transport</keyword>
<dbReference type="InterPro" id="IPR039424">
    <property type="entry name" value="SBP_5"/>
</dbReference>
<dbReference type="AlphaFoldDB" id="A0A379WVI7"/>
<sequence length="196" mass="21288">MLAIMPSSGGLPTFMLRREKQKQRIIWDKLMIKGKLALVTCALTLVFTSSLFAASDTADGRTLKLAIGPEPTEGFDPMLGWSHGSYLLLHAPLLKQNADMSWGNLLTEKVDTSPDGKIWTLTLKPGLKFSDGSPLTAEDVVFTYNKAAKSGGKIDMGNFSHARALDARRIEMTLSHPQSTFVNVLGSLGIVPASRL</sequence>
<evidence type="ECO:0000256" key="1">
    <source>
        <dbReference type="ARBA" id="ARBA00005695"/>
    </source>
</evidence>
<dbReference type="PANTHER" id="PTHR30290">
    <property type="entry name" value="PERIPLASMIC BINDING COMPONENT OF ABC TRANSPORTER"/>
    <property type="match status" value="1"/>
</dbReference>
<accession>A0A379WVI7</accession>
<dbReference type="GO" id="GO:1904680">
    <property type="term" value="F:peptide transmembrane transporter activity"/>
    <property type="evidence" value="ECO:0007669"/>
    <property type="project" value="TreeGrafter"/>
</dbReference>
<dbReference type="GO" id="GO:0015833">
    <property type="term" value="P:peptide transport"/>
    <property type="evidence" value="ECO:0007669"/>
    <property type="project" value="TreeGrafter"/>
</dbReference>
<evidence type="ECO:0000256" key="2">
    <source>
        <dbReference type="ARBA" id="ARBA00022448"/>
    </source>
</evidence>
<evidence type="ECO:0000259" key="4">
    <source>
        <dbReference type="Pfam" id="PF00496"/>
    </source>
</evidence>
<proteinExistence type="inferred from homology"/>
<dbReference type="PANTHER" id="PTHR30290:SF9">
    <property type="entry name" value="OLIGOPEPTIDE-BINDING PROTEIN APPA"/>
    <property type="match status" value="1"/>
</dbReference>
<protein>
    <submittedName>
        <fullName evidence="5">ABC-type transporter, periplasmic subunit</fullName>
    </submittedName>
</protein>
<keyword evidence="3" id="KW-0732">Signal</keyword>
<name>A0A379WVI7_SALET</name>
<dbReference type="Proteomes" id="UP000254712">
    <property type="component" value="Unassembled WGS sequence"/>
</dbReference>
<dbReference type="EMBL" id="UGXT01000002">
    <property type="protein sequence ID" value="SUH37960.1"/>
    <property type="molecule type" value="Genomic_DNA"/>
</dbReference>